<sequence>MKENKRSEDQPFCFQKEIQMFTYQKIPGLQMLKGVLPMRVSPIEVVFLVMRM</sequence>
<keyword evidence="2" id="KW-1185">Reference proteome</keyword>
<dbReference type="EMBL" id="JAVIXS010000015">
    <property type="protein sequence ID" value="MDR4953590.1"/>
    <property type="molecule type" value="Genomic_DNA"/>
</dbReference>
<dbReference type="RefSeq" id="WP_309522595.1">
    <property type="nucleotide sequence ID" value="NZ_JAVIXS010000015.1"/>
</dbReference>
<evidence type="ECO:0000313" key="2">
    <source>
        <dbReference type="Proteomes" id="UP001260959"/>
    </source>
</evidence>
<dbReference type="Proteomes" id="UP001260959">
    <property type="component" value="Unassembled WGS sequence"/>
</dbReference>
<protein>
    <submittedName>
        <fullName evidence="1">Uncharacterized protein</fullName>
    </submittedName>
</protein>
<name>A0ABU1E7K9_9FLAO</name>
<accession>A0ABU1E7K9</accession>
<organism evidence="1 2">
    <name type="scientific">Chryseobacterium metallicongregator</name>
    <dbReference type="NCBI Taxonomy" id="3073042"/>
    <lineage>
        <taxon>Bacteria</taxon>
        <taxon>Pseudomonadati</taxon>
        <taxon>Bacteroidota</taxon>
        <taxon>Flavobacteriia</taxon>
        <taxon>Flavobacteriales</taxon>
        <taxon>Weeksellaceae</taxon>
        <taxon>Chryseobacterium group</taxon>
        <taxon>Chryseobacterium</taxon>
    </lineage>
</organism>
<evidence type="ECO:0000313" key="1">
    <source>
        <dbReference type="EMBL" id="MDR4953590.1"/>
    </source>
</evidence>
<comment type="caution">
    <text evidence="1">The sequence shown here is derived from an EMBL/GenBank/DDBJ whole genome shotgun (WGS) entry which is preliminary data.</text>
</comment>
<reference evidence="1 2" key="1">
    <citation type="submission" date="2023-08" db="EMBL/GenBank/DDBJ databases">
        <authorList>
            <person name="Maltman C."/>
        </authorList>
    </citation>
    <scope>NUCLEOTIDE SEQUENCE [LARGE SCALE GENOMIC DNA]</scope>
    <source>
        <strain evidence="1 2">ES2</strain>
    </source>
</reference>
<gene>
    <name evidence="1" type="ORF">REB14_15535</name>
</gene>
<proteinExistence type="predicted"/>